<reference evidence="6 7" key="1">
    <citation type="submission" date="2021-03" db="EMBL/GenBank/DDBJ databases">
        <title>Genomic Encyclopedia of Type Strains, Phase IV (KMG-IV): sequencing the most valuable type-strain genomes for metagenomic binning, comparative biology and taxonomic classification.</title>
        <authorList>
            <person name="Goeker M."/>
        </authorList>
    </citation>
    <scope>NUCLEOTIDE SEQUENCE [LARGE SCALE GENOMIC DNA]</scope>
    <source>
        <strain evidence="6 7">DSM 24004</strain>
    </source>
</reference>
<evidence type="ECO:0000256" key="4">
    <source>
        <dbReference type="ARBA" id="ARBA00023251"/>
    </source>
</evidence>
<dbReference type="SUPFAM" id="SSF54211">
    <property type="entry name" value="Ribosomal protein S5 domain 2-like"/>
    <property type="match status" value="1"/>
</dbReference>
<dbReference type="PANTHER" id="PTHR43261:SF1">
    <property type="entry name" value="RIBOSOME-RELEASING FACTOR 2, MITOCHONDRIAL"/>
    <property type="match status" value="1"/>
</dbReference>
<dbReference type="InterPro" id="IPR041095">
    <property type="entry name" value="EFG_II"/>
</dbReference>
<dbReference type="CDD" id="cd03711">
    <property type="entry name" value="Tet_C"/>
    <property type="match status" value="1"/>
</dbReference>
<dbReference type="PANTHER" id="PTHR43261">
    <property type="entry name" value="TRANSLATION ELONGATION FACTOR G-RELATED"/>
    <property type="match status" value="1"/>
</dbReference>
<evidence type="ECO:0000313" key="6">
    <source>
        <dbReference type="EMBL" id="MBP1924529.1"/>
    </source>
</evidence>
<keyword evidence="2" id="KW-0648">Protein biosynthesis</keyword>
<dbReference type="InterPro" id="IPR014721">
    <property type="entry name" value="Ribsml_uS5_D2-typ_fold_subgr"/>
</dbReference>
<dbReference type="PRINTS" id="PR00315">
    <property type="entry name" value="ELONGATNFCT"/>
</dbReference>
<dbReference type="InterPro" id="IPR005517">
    <property type="entry name" value="Transl_elong_EFG/EF2_IV"/>
</dbReference>
<evidence type="ECO:0000256" key="2">
    <source>
        <dbReference type="ARBA" id="ARBA00022917"/>
    </source>
</evidence>
<dbReference type="InterPro" id="IPR035650">
    <property type="entry name" value="Tet_C"/>
</dbReference>
<dbReference type="SMART" id="SM00838">
    <property type="entry name" value="EFG_C"/>
    <property type="match status" value="1"/>
</dbReference>
<dbReference type="PRINTS" id="PR01037">
    <property type="entry name" value="TCRTETOQM"/>
</dbReference>
<keyword evidence="1" id="KW-0547">Nucleotide-binding</keyword>
<organism evidence="6 7">
    <name type="scientific">Sedimentibacter acidaminivorans</name>
    <dbReference type="NCBI Taxonomy" id="913099"/>
    <lineage>
        <taxon>Bacteria</taxon>
        <taxon>Bacillati</taxon>
        <taxon>Bacillota</taxon>
        <taxon>Tissierellia</taxon>
        <taxon>Sedimentibacter</taxon>
    </lineage>
</organism>
<dbReference type="PROSITE" id="PS51722">
    <property type="entry name" value="G_TR_2"/>
    <property type="match status" value="1"/>
</dbReference>
<dbReference type="Gene3D" id="3.30.70.240">
    <property type="match status" value="1"/>
</dbReference>
<dbReference type="Gene3D" id="3.40.50.300">
    <property type="entry name" value="P-loop containing nucleotide triphosphate hydrolases"/>
    <property type="match status" value="1"/>
</dbReference>
<comment type="caution">
    <text evidence="6">The sequence shown here is derived from an EMBL/GenBank/DDBJ whole genome shotgun (WGS) entry which is preliminary data.</text>
</comment>
<dbReference type="InterPro" id="IPR000795">
    <property type="entry name" value="T_Tr_GTP-bd_dom"/>
</dbReference>
<dbReference type="InterPro" id="IPR027417">
    <property type="entry name" value="P-loop_NTPase"/>
</dbReference>
<dbReference type="EMBL" id="JAGGKS010000001">
    <property type="protein sequence ID" value="MBP1924529.1"/>
    <property type="molecule type" value="Genomic_DNA"/>
</dbReference>
<dbReference type="InterPro" id="IPR005225">
    <property type="entry name" value="Small_GTP-bd"/>
</dbReference>
<evidence type="ECO:0000259" key="5">
    <source>
        <dbReference type="PROSITE" id="PS51722"/>
    </source>
</evidence>
<sequence length="664" mass="74896">MNKTIGIVAHVDAGKTTFIEQILYITDTIREVGRVDKKNTVLDYHTIEKQRGITVFSDQASLKYNDTTIHIIDTPGHVDFSSEMERSLKILDCAVIIISAVEGIQGHTETVWRLLRQYNIPTIFFINKLDRIGADFYKTYDDIYINFTKDICVFAKPNNDDGDVFSSIVPLFNDTEFDSSVVDFLVERNDYLLEKYLNDEKLTFSELNESIKKQFSSCNIYPCLCGSGLKNIGIDLFLNFIDKFEFTNYSSQDDFGAVVYKIKHHETNNKLTYIKVISGLIKTKDTIIHDINDSIIEEKINQIKVSSGSIFNSVNSLSAGEFGILVGINNSYIGEGLGICNDFIDYSLKPVMQSKVIFDSSLNPKEVLSIFKLLNTEDPSLGVEWNNTLSQLQINVMGVIQLEVLKHEVKERFGIDVNFEEPEILYKETITNDTIGFGHYEPYKHYADVKFKITPAKRNSGISYSSDINHDILYPRWQKLVSKLVVPACRRGILTGSPVTDINIELIKGSAHIKHTSGGDFSQATYRAIRHGLENAQNILLEPYYKFKITAPQELCGRVMTDITKMHGSFSSPVTVGSNSVLEGRIPVASSMNYASELSSFTKGKGNISLVFDGYDVCHNQCEIIEKYNYDNTSDPEFTSNSIYCNKGNVYSIPGNDAEDYRRG</sequence>
<protein>
    <submittedName>
        <fullName evidence="6">Small GTP-binding protein</fullName>
    </submittedName>
</protein>
<feature type="domain" description="Tr-type G" evidence="5">
    <location>
        <begin position="1"/>
        <end position="249"/>
    </location>
</feature>
<proteinExistence type="predicted"/>
<evidence type="ECO:0000313" key="7">
    <source>
        <dbReference type="Proteomes" id="UP001519342"/>
    </source>
</evidence>
<dbReference type="SMART" id="SM00889">
    <property type="entry name" value="EFG_IV"/>
    <property type="match status" value="1"/>
</dbReference>
<dbReference type="Pfam" id="PF14492">
    <property type="entry name" value="EFG_III"/>
    <property type="match status" value="1"/>
</dbReference>
<dbReference type="Gene3D" id="3.30.70.870">
    <property type="entry name" value="Elongation Factor G (Translational Gtpase), domain 3"/>
    <property type="match status" value="1"/>
</dbReference>
<dbReference type="Gene3D" id="3.30.230.10">
    <property type="match status" value="1"/>
</dbReference>
<evidence type="ECO:0000256" key="3">
    <source>
        <dbReference type="ARBA" id="ARBA00023134"/>
    </source>
</evidence>
<dbReference type="InterPro" id="IPR000640">
    <property type="entry name" value="EFG_V-like"/>
</dbReference>
<gene>
    <name evidence="6" type="ORF">J2Z76_000382</name>
</gene>
<dbReference type="RefSeq" id="WP_209510283.1">
    <property type="nucleotide sequence ID" value="NZ_JAGGKS010000001.1"/>
</dbReference>
<evidence type="ECO:0000256" key="1">
    <source>
        <dbReference type="ARBA" id="ARBA00022741"/>
    </source>
</evidence>
<dbReference type="SUPFAM" id="SSF50447">
    <property type="entry name" value="Translation proteins"/>
    <property type="match status" value="1"/>
</dbReference>
<dbReference type="InterPro" id="IPR035647">
    <property type="entry name" value="EFG_III/V"/>
</dbReference>
<dbReference type="InterPro" id="IPR009000">
    <property type="entry name" value="Transl_B-barrel_sf"/>
</dbReference>
<keyword evidence="7" id="KW-1185">Reference proteome</keyword>
<dbReference type="NCBIfam" id="TIGR00231">
    <property type="entry name" value="small_GTP"/>
    <property type="match status" value="1"/>
</dbReference>
<dbReference type="Proteomes" id="UP001519342">
    <property type="component" value="Unassembled WGS sequence"/>
</dbReference>
<dbReference type="InterPro" id="IPR020568">
    <property type="entry name" value="Ribosomal_Su5_D2-typ_SF"/>
</dbReference>
<dbReference type="Pfam" id="PF00679">
    <property type="entry name" value="EFG_C"/>
    <property type="match status" value="1"/>
</dbReference>
<dbReference type="Pfam" id="PF00009">
    <property type="entry name" value="GTP_EFTU"/>
    <property type="match status" value="1"/>
</dbReference>
<name>A0ABS4GA27_9FIRM</name>
<keyword evidence="4" id="KW-0046">Antibiotic resistance</keyword>
<dbReference type="Pfam" id="PF03764">
    <property type="entry name" value="EFG_IV"/>
    <property type="match status" value="1"/>
</dbReference>
<dbReference type="Gene3D" id="2.40.30.10">
    <property type="entry name" value="Translation factors"/>
    <property type="match status" value="1"/>
</dbReference>
<keyword evidence="3" id="KW-0342">GTP-binding</keyword>
<dbReference type="SUPFAM" id="SSF54980">
    <property type="entry name" value="EF-G C-terminal domain-like"/>
    <property type="match status" value="2"/>
</dbReference>
<dbReference type="SUPFAM" id="SSF52540">
    <property type="entry name" value="P-loop containing nucleoside triphosphate hydrolases"/>
    <property type="match status" value="1"/>
</dbReference>
<accession>A0ABS4GA27</accession>